<dbReference type="Pfam" id="PF12679">
    <property type="entry name" value="ABC2_membrane_2"/>
    <property type="match status" value="1"/>
</dbReference>
<name>A0A4R6BZ68_9STAP</name>
<feature type="transmembrane region" description="Helical" evidence="1">
    <location>
        <begin position="113"/>
        <end position="138"/>
    </location>
</feature>
<gene>
    <name evidence="2" type="ORF">ERX55_09360</name>
</gene>
<feature type="transmembrane region" description="Helical" evidence="1">
    <location>
        <begin position="222"/>
        <end position="244"/>
    </location>
</feature>
<dbReference type="EMBL" id="SCWF01000011">
    <property type="protein sequence ID" value="TDM13447.1"/>
    <property type="molecule type" value="Genomic_DNA"/>
</dbReference>
<evidence type="ECO:0000256" key="1">
    <source>
        <dbReference type="SAM" id="Phobius"/>
    </source>
</evidence>
<accession>A0A4R6BZ68</accession>
<keyword evidence="3" id="KW-1185">Reference proteome</keyword>
<feature type="transmembrane region" description="Helical" evidence="1">
    <location>
        <begin position="299"/>
        <end position="322"/>
    </location>
</feature>
<proteinExistence type="predicted"/>
<organism evidence="2 3">
    <name type="scientific">Macrococcus bovicus</name>
    <dbReference type="NCBI Taxonomy" id="69968"/>
    <lineage>
        <taxon>Bacteria</taxon>
        <taxon>Bacillati</taxon>
        <taxon>Bacillota</taxon>
        <taxon>Bacilli</taxon>
        <taxon>Bacillales</taxon>
        <taxon>Staphylococcaceae</taxon>
        <taxon>Macrococcus</taxon>
    </lineage>
</organism>
<protein>
    <recommendedName>
        <fullName evidence="4">ABC transporter permease</fullName>
    </recommendedName>
</protein>
<dbReference type="OrthoDB" id="8613028at2"/>
<dbReference type="GO" id="GO:0140359">
    <property type="term" value="F:ABC-type transporter activity"/>
    <property type="evidence" value="ECO:0007669"/>
    <property type="project" value="InterPro"/>
</dbReference>
<keyword evidence="1" id="KW-1133">Transmembrane helix</keyword>
<feature type="transmembrane region" description="Helical" evidence="1">
    <location>
        <begin position="159"/>
        <end position="183"/>
    </location>
</feature>
<sequence length="329" mass="37199">MFNLIKNEWIKYFMRPATWVMLTLIVLVFALGIMLERFTTGETDRNKTYGENWRTEVQADIKDLNARVDKLSKKDMNNLSFKESITLAESQQELSRLSFYLKKDVQPPAMQNLYAYLLDTSPLINLVALMVIVIAGSVMSREHQQGTIKLLMIRPASRLTIFFAKYLFVLLTSLIFVVFTYGISMLFGLVTRAHNPTSKLAVTDAETGDFKMVEFWPLLAKVMANDLVMVIVLATIAYVLSVLLRNTAAAQGISLGLLFLGSLIVNFIASKTELVKYIWPANWSLNRYITGLPAVKEMTYGFSLSYNIIALVIVVAIAAYVFNRRDIAN</sequence>
<evidence type="ECO:0008006" key="4">
    <source>
        <dbReference type="Google" id="ProtNLM"/>
    </source>
</evidence>
<dbReference type="PANTHER" id="PTHR37305:SF1">
    <property type="entry name" value="MEMBRANE PROTEIN"/>
    <property type="match status" value="1"/>
</dbReference>
<dbReference type="GO" id="GO:0005886">
    <property type="term" value="C:plasma membrane"/>
    <property type="evidence" value="ECO:0007669"/>
    <property type="project" value="UniProtKB-SubCell"/>
</dbReference>
<dbReference type="RefSeq" id="WP_133452313.1">
    <property type="nucleotide sequence ID" value="NZ_SCWF01000011.1"/>
</dbReference>
<feature type="transmembrane region" description="Helical" evidence="1">
    <location>
        <begin position="12"/>
        <end position="35"/>
    </location>
</feature>
<dbReference type="AlphaFoldDB" id="A0A4R6BZ68"/>
<feature type="transmembrane region" description="Helical" evidence="1">
    <location>
        <begin position="256"/>
        <end position="279"/>
    </location>
</feature>
<dbReference type="Proteomes" id="UP000294843">
    <property type="component" value="Unassembled WGS sequence"/>
</dbReference>
<keyword evidence="1" id="KW-0812">Transmembrane</keyword>
<reference evidence="2 3" key="1">
    <citation type="submission" date="2019-01" db="EMBL/GenBank/DDBJ databases">
        <title>Draft genome sequences of the type strains of six Macrococcus species.</title>
        <authorList>
            <person name="Mazhar S."/>
            <person name="Altermann E."/>
            <person name="Hill C."/>
            <person name="Mcauliffe O."/>
        </authorList>
    </citation>
    <scope>NUCLEOTIDE SEQUENCE [LARGE SCALE GENOMIC DNA]</scope>
    <source>
        <strain evidence="2 3">ATCC 51825</strain>
    </source>
</reference>
<keyword evidence="1" id="KW-0472">Membrane</keyword>
<evidence type="ECO:0000313" key="3">
    <source>
        <dbReference type="Proteomes" id="UP000294843"/>
    </source>
</evidence>
<dbReference type="PANTHER" id="PTHR37305">
    <property type="entry name" value="INTEGRAL MEMBRANE PROTEIN-RELATED"/>
    <property type="match status" value="1"/>
</dbReference>
<comment type="caution">
    <text evidence="2">The sequence shown here is derived from an EMBL/GenBank/DDBJ whole genome shotgun (WGS) entry which is preliminary data.</text>
</comment>
<evidence type="ECO:0000313" key="2">
    <source>
        <dbReference type="EMBL" id="TDM13447.1"/>
    </source>
</evidence>